<gene>
    <name evidence="1" type="ORF">BAN20980_00107</name>
</gene>
<protein>
    <submittedName>
        <fullName evidence="1">LysR family transcriptional regulator</fullName>
    </submittedName>
</protein>
<evidence type="ECO:0000313" key="1">
    <source>
        <dbReference type="EMBL" id="VVU47418.1"/>
    </source>
</evidence>
<accession>A0A6P2G1A0</accession>
<reference evidence="1 2" key="1">
    <citation type="submission" date="2019-09" db="EMBL/GenBank/DDBJ databases">
        <authorList>
            <person name="Depoorter E."/>
        </authorList>
    </citation>
    <scope>NUCLEOTIDE SEQUENCE [LARGE SCALE GENOMIC DNA]</scope>
    <source>
        <strain evidence="1">LMG 20980</strain>
    </source>
</reference>
<evidence type="ECO:0000313" key="2">
    <source>
        <dbReference type="Proteomes" id="UP000494201"/>
    </source>
</evidence>
<proteinExistence type="predicted"/>
<sequence>MFGMHVPAPAIDAFKTRHPAIVSEVTIVGRHVDLVSEGSTHPG</sequence>
<dbReference type="AlphaFoldDB" id="A0A6P2G1A0"/>
<name>A0A6P2G1A0_9BURK</name>
<dbReference type="Proteomes" id="UP000494201">
    <property type="component" value="Unassembled WGS sequence"/>
</dbReference>
<dbReference type="EMBL" id="CABVLY010000001">
    <property type="protein sequence ID" value="VVU47418.1"/>
    <property type="molecule type" value="Genomic_DNA"/>
</dbReference>
<organism evidence="1 2">
    <name type="scientific">Burkholderia anthina</name>
    <dbReference type="NCBI Taxonomy" id="179879"/>
    <lineage>
        <taxon>Bacteria</taxon>
        <taxon>Pseudomonadati</taxon>
        <taxon>Pseudomonadota</taxon>
        <taxon>Betaproteobacteria</taxon>
        <taxon>Burkholderiales</taxon>
        <taxon>Burkholderiaceae</taxon>
        <taxon>Burkholderia</taxon>
        <taxon>Burkholderia cepacia complex</taxon>
    </lineage>
</organism>